<evidence type="ECO:0000259" key="1">
    <source>
        <dbReference type="Pfam" id="PF02771"/>
    </source>
</evidence>
<organism evidence="2 4">
    <name type="scientific">Didymodactylos carnosus</name>
    <dbReference type="NCBI Taxonomy" id="1234261"/>
    <lineage>
        <taxon>Eukaryota</taxon>
        <taxon>Metazoa</taxon>
        <taxon>Spiralia</taxon>
        <taxon>Gnathifera</taxon>
        <taxon>Rotifera</taxon>
        <taxon>Eurotatoria</taxon>
        <taxon>Bdelloidea</taxon>
        <taxon>Philodinida</taxon>
        <taxon>Philodinidae</taxon>
        <taxon>Didymodactylos</taxon>
    </lineage>
</organism>
<dbReference type="GO" id="GO:0005739">
    <property type="term" value="C:mitochondrion"/>
    <property type="evidence" value="ECO:0007669"/>
    <property type="project" value="TreeGrafter"/>
</dbReference>
<evidence type="ECO:0000313" key="4">
    <source>
        <dbReference type="Proteomes" id="UP000677228"/>
    </source>
</evidence>
<evidence type="ECO:0000313" key="3">
    <source>
        <dbReference type="EMBL" id="CAF3752499.1"/>
    </source>
</evidence>
<dbReference type="Proteomes" id="UP000682733">
    <property type="component" value="Unassembled WGS sequence"/>
</dbReference>
<reference evidence="2" key="1">
    <citation type="submission" date="2021-02" db="EMBL/GenBank/DDBJ databases">
        <authorList>
            <person name="Nowell W R."/>
        </authorList>
    </citation>
    <scope>NUCLEOTIDE SEQUENCE</scope>
</reference>
<dbReference type="Gene3D" id="1.10.540.10">
    <property type="entry name" value="Acyl-CoA dehydrogenase/oxidase, N-terminal domain"/>
    <property type="match status" value="1"/>
</dbReference>
<evidence type="ECO:0000313" key="2">
    <source>
        <dbReference type="EMBL" id="CAF0981937.1"/>
    </source>
</evidence>
<dbReference type="GO" id="GO:0008470">
    <property type="term" value="F:3-methylbutanoyl-CoA dehydrogenase activity"/>
    <property type="evidence" value="ECO:0007669"/>
    <property type="project" value="TreeGrafter"/>
</dbReference>
<dbReference type="GO" id="GO:0050660">
    <property type="term" value="F:flavin adenine dinucleotide binding"/>
    <property type="evidence" value="ECO:0007669"/>
    <property type="project" value="InterPro"/>
</dbReference>
<accession>A0A8S2DR21</accession>
<proteinExistence type="predicted"/>
<dbReference type="Proteomes" id="UP000677228">
    <property type="component" value="Unassembled WGS sequence"/>
</dbReference>
<gene>
    <name evidence="2" type="ORF">OVA965_LOCUS13633</name>
    <name evidence="3" type="ORF">TMI583_LOCUS13635</name>
</gene>
<dbReference type="AlphaFoldDB" id="A0A8S2DR21"/>
<dbReference type="GO" id="GO:0006552">
    <property type="term" value="P:L-leucine catabolic process"/>
    <property type="evidence" value="ECO:0007669"/>
    <property type="project" value="TreeGrafter"/>
</dbReference>
<dbReference type="PANTHER" id="PTHR43884">
    <property type="entry name" value="ACYL-COA DEHYDROGENASE"/>
    <property type="match status" value="1"/>
</dbReference>
<feature type="domain" description="Acyl-CoA dehydrogenase/oxidase N-terminal" evidence="1">
    <location>
        <begin position="38"/>
        <end position="90"/>
    </location>
</feature>
<dbReference type="EMBL" id="CAJNOK010005711">
    <property type="protein sequence ID" value="CAF0981937.1"/>
    <property type="molecule type" value="Genomic_DNA"/>
</dbReference>
<dbReference type="Pfam" id="PF02771">
    <property type="entry name" value="Acyl-CoA_dh_N"/>
    <property type="match status" value="1"/>
</dbReference>
<protein>
    <recommendedName>
        <fullName evidence="1">Acyl-CoA dehydrogenase/oxidase N-terminal domain-containing protein</fullName>
    </recommendedName>
</protein>
<feature type="non-terminal residue" evidence="2">
    <location>
        <position position="90"/>
    </location>
</feature>
<dbReference type="SUPFAM" id="SSF56645">
    <property type="entry name" value="Acyl-CoA dehydrogenase NM domain-like"/>
    <property type="match status" value="1"/>
</dbReference>
<dbReference type="InterPro" id="IPR037069">
    <property type="entry name" value="AcylCoA_DH/ox_N_sf"/>
</dbReference>
<dbReference type="EMBL" id="CAJOBA010005716">
    <property type="protein sequence ID" value="CAF3752499.1"/>
    <property type="molecule type" value="Genomic_DNA"/>
</dbReference>
<sequence>MLFRRLILLPCKRTTTSFFKRFQSTQFYPINDTFFGLTDDQKQLRDTTFNFVQKELAPKANDIDRTNTFKELREFWKKMGEIGLLGITAP</sequence>
<dbReference type="InterPro" id="IPR013786">
    <property type="entry name" value="AcylCoA_DH/ox_N"/>
</dbReference>
<name>A0A8S2DR21_9BILA</name>
<dbReference type="PANTHER" id="PTHR43884:SF12">
    <property type="entry name" value="ISOVALERYL-COA DEHYDROGENASE, MITOCHONDRIAL-RELATED"/>
    <property type="match status" value="1"/>
</dbReference>
<comment type="caution">
    <text evidence="2">The sequence shown here is derived from an EMBL/GenBank/DDBJ whole genome shotgun (WGS) entry which is preliminary data.</text>
</comment>
<dbReference type="InterPro" id="IPR009100">
    <property type="entry name" value="AcylCoA_DH/oxidase_NM_dom_sf"/>
</dbReference>